<feature type="signal peptide" evidence="9">
    <location>
        <begin position="1"/>
        <end position="21"/>
    </location>
</feature>
<evidence type="ECO:0000256" key="6">
    <source>
        <dbReference type="ARBA" id="ARBA00023163"/>
    </source>
</evidence>
<evidence type="ECO:0000256" key="3">
    <source>
        <dbReference type="ARBA" id="ARBA00022553"/>
    </source>
</evidence>
<feature type="transmembrane region" description="Helical" evidence="8">
    <location>
        <begin position="785"/>
        <end position="810"/>
    </location>
</feature>
<keyword evidence="8" id="KW-1133">Transmembrane helix</keyword>
<evidence type="ECO:0000259" key="11">
    <source>
        <dbReference type="PROSITE" id="PS50109"/>
    </source>
</evidence>
<keyword evidence="8" id="KW-0812">Transmembrane</keyword>
<proteinExistence type="predicted"/>
<dbReference type="OrthoDB" id="9809670at2"/>
<dbReference type="CDD" id="cd17574">
    <property type="entry name" value="REC_OmpR"/>
    <property type="match status" value="1"/>
</dbReference>
<protein>
    <recommendedName>
        <fullName evidence="2">histidine kinase</fullName>
        <ecNumber evidence="2">2.7.13.3</ecNumber>
    </recommendedName>
</protein>
<dbReference type="SMART" id="SM00388">
    <property type="entry name" value="HisKA"/>
    <property type="match status" value="1"/>
</dbReference>
<dbReference type="EC" id="2.7.13.3" evidence="2"/>
<organism evidence="13 14">
    <name type="scientific">Arcticibacter tournemirensis</name>
    <dbReference type="NCBI Taxonomy" id="699437"/>
    <lineage>
        <taxon>Bacteria</taxon>
        <taxon>Pseudomonadati</taxon>
        <taxon>Bacteroidota</taxon>
        <taxon>Sphingobacteriia</taxon>
        <taxon>Sphingobacteriales</taxon>
        <taxon>Sphingobacteriaceae</taxon>
        <taxon>Arcticibacter</taxon>
    </lineage>
</organism>
<dbReference type="Gene3D" id="2.60.40.10">
    <property type="entry name" value="Immunoglobulins"/>
    <property type="match status" value="1"/>
</dbReference>
<dbReference type="InterPro" id="IPR011006">
    <property type="entry name" value="CheY-like_superfamily"/>
</dbReference>
<reference evidence="13 14" key="1">
    <citation type="submission" date="2019-09" db="EMBL/GenBank/DDBJ databases">
        <title>Pararcticibacter amylolyticus gen. nov., sp. nov., isolated from a rottenly hemp rope, and reclassification of Pedobacter tournemirensis as Pararcticibacter tournemirensis comb. nov.</title>
        <authorList>
            <person name="Cai Y."/>
        </authorList>
    </citation>
    <scope>NUCLEOTIDE SEQUENCE [LARGE SCALE GENOMIC DNA]</scope>
    <source>
        <strain evidence="13 14">TF5-37.2-LB10</strain>
    </source>
</reference>
<evidence type="ECO:0000256" key="5">
    <source>
        <dbReference type="ARBA" id="ARBA00023125"/>
    </source>
</evidence>
<feature type="domain" description="HTH araC/xylS-type" evidence="10">
    <location>
        <begin position="1265"/>
        <end position="1364"/>
    </location>
</feature>
<dbReference type="Pfam" id="PF00072">
    <property type="entry name" value="Response_reg"/>
    <property type="match status" value="1"/>
</dbReference>
<dbReference type="PROSITE" id="PS01124">
    <property type="entry name" value="HTH_ARAC_FAMILY_2"/>
    <property type="match status" value="1"/>
</dbReference>
<keyword evidence="3 7" id="KW-0597">Phosphoprotein</keyword>
<dbReference type="InterPro" id="IPR015943">
    <property type="entry name" value="WD40/YVTN_repeat-like_dom_sf"/>
</dbReference>
<dbReference type="Pfam" id="PF12833">
    <property type="entry name" value="HTH_18"/>
    <property type="match status" value="1"/>
</dbReference>
<name>A0A5M9GW14_9SPHI</name>
<dbReference type="SMART" id="SM00342">
    <property type="entry name" value="HTH_ARAC"/>
    <property type="match status" value="1"/>
</dbReference>
<dbReference type="SUPFAM" id="SSF47384">
    <property type="entry name" value="Homodimeric domain of signal transducing histidine kinase"/>
    <property type="match status" value="1"/>
</dbReference>
<dbReference type="SMART" id="SM00448">
    <property type="entry name" value="REC"/>
    <property type="match status" value="1"/>
</dbReference>
<dbReference type="InterPro" id="IPR001789">
    <property type="entry name" value="Sig_transdc_resp-reg_receiver"/>
</dbReference>
<evidence type="ECO:0000256" key="8">
    <source>
        <dbReference type="SAM" id="Phobius"/>
    </source>
</evidence>
<dbReference type="InterPro" id="IPR005467">
    <property type="entry name" value="His_kinase_dom"/>
</dbReference>
<dbReference type="PANTHER" id="PTHR43547:SF2">
    <property type="entry name" value="HYBRID SIGNAL TRANSDUCTION HISTIDINE KINASE C"/>
    <property type="match status" value="1"/>
</dbReference>
<feature type="modified residue" description="4-aspartylphosphate" evidence="7">
    <location>
        <position position="1165"/>
    </location>
</feature>
<dbReference type="GO" id="GO:0000155">
    <property type="term" value="F:phosphorelay sensor kinase activity"/>
    <property type="evidence" value="ECO:0007669"/>
    <property type="project" value="InterPro"/>
</dbReference>
<comment type="catalytic activity">
    <reaction evidence="1">
        <text>ATP + protein L-histidine = ADP + protein N-phospho-L-histidine.</text>
        <dbReference type="EC" id="2.7.13.3"/>
    </reaction>
</comment>
<dbReference type="Pfam" id="PF07495">
    <property type="entry name" value="Y_Y_Y"/>
    <property type="match status" value="1"/>
</dbReference>
<keyword evidence="9" id="KW-0732">Signal</keyword>
<dbReference type="Gene3D" id="1.10.287.130">
    <property type="match status" value="1"/>
</dbReference>
<dbReference type="CDD" id="cd00082">
    <property type="entry name" value="HisKA"/>
    <property type="match status" value="1"/>
</dbReference>
<gene>
    <name evidence="13" type="ORF">F1649_18295</name>
</gene>
<comment type="caution">
    <text evidence="13">The sequence shown here is derived from an EMBL/GenBank/DDBJ whole genome shotgun (WGS) entry which is preliminary data.</text>
</comment>
<dbReference type="SUPFAM" id="SSF52172">
    <property type="entry name" value="CheY-like"/>
    <property type="match status" value="1"/>
</dbReference>
<evidence type="ECO:0000256" key="9">
    <source>
        <dbReference type="SAM" id="SignalP"/>
    </source>
</evidence>
<dbReference type="Gene3D" id="1.10.10.60">
    <property type="entry name" value="Homeodomain-like"/>
    <property type="match status" value="2"/>
</dbReference>
<dbReference type="InterPro" id="IPR003594">
    <property type="entry name" value="HATPase_dom"/>
</dbReference>
<evidence type="ECO:0000313" key="14">
    <source>
        <dbReference type="Proteomes" id="UP000322918"/>
    </source>
</evidence>
<dbReference type="SUPFAM" id="SSF101898">
    <property type="entry name" value="NHL repeat"/>
    <property type="match status" value="1"/>
</dbReference>
<dbReference type="InterPro" id="IPR003661">
    <property type="entry name" value="HisK_dim/P_dom"/>
</dbReference>
<dbReference type="Pfam" id="PF07494">
    <property type="entry name" value="Reg_prop"/>
    <property type="match status" value="3"/>
</dbReference>
<dbReference type="Proteomes" id="UP000322918">
    <property type="component" value="Unassembled WGS sequence"/>
</dbReference>
<feature type="chain" id="PRO_5024373947" description="histidine kinase" evidence="9">
    <location>
        <begin position="22"/>
        <end position="1373"/>
    </location>
</feature>
<keyword evidence="8" id="KW-0472">Membrane</keyword>
<evidence type="ECO:0000256" key="7">
    <source>
        <dbReference type="PROSITE-ProRule" id="PRU00169"/>
    </source>
</evidence>
<dbReference type="SUPFAM" id="SSF63829">
    <property type="entry name" value="Calcium-dependent phosphotriesterase"/>
    <property type="match status" value="1"/>
</dbReference>
<dbReference type="RefSeq" id="WP_141813319.1">
    <property type="nucleotide sequence ID" value="NZ_VFPL01000001.1"/>
</dbReference>
<dbReference type="InterPro" id="IPR013783">
    <property type="entry name" value="Ig-like_fold"/>
</dbReference>
<accession>A0A5M9GW14</accession>
<dbReference type="SUPFAM" id="SSF55874">
    <property type="entry name" value="ATPase domain of HSP90 chaperone/DNA topoisomerase II/histidine kinase"/>
    <property type="match status" value="1"/>
</dbReference>
<dbReference type="GO" id="GO:0043565">
    <property type="term" value="F:sequence-specific DNA binding"/>
    <property type="evidence" value="ECO:0007669"/>
    <property type="project" value="InterPro"/>
</dbReference>
<dbReference type="EMBL" id="VWNE01000035">
    <property type="protein sequence ID" value="KAA8477951.1"/>
    <property type="molecule type" value="Genomic_DNA"/>
</dbReference>
<dbReference type="Gene3D" id="2.130.10.10">
    <property type="entry name" value="YVTN repeat-like/Quinoprotein amine dehydrogenase"/>
    <property type="match status" value="3"/>
</dbReference>
<keyword evidence="4" id="KW-0805">Transcription regulation</keyword>
<dbReference type="PROSITE" id="PS50110">
    <property type="entry name" value="RESPONSE_REGULATORY"/>
    <property type="match status" value="1"/>
</dbReference>
<sequence>MVQKITYFCLLFLLCSFKSQGARGNSSFYFQQLDNSNGLSNSAVNVVYEDKDLLLWAGTWDGLNMFDGTDFKVYNYTNNRSGSNGIGSNVIQDITEGQDGNIWVNTIGGITRIDKRGGELHQYFYNNSSRRKITEKEFELVADSLGQVFCYSKTEGLLRFDPIKDTFVKINIPSQNRKVIKMALDKRGLLWLLQDNGELAVCKYYGNRLRALRVIKHPSGIDNFFYVGDMLYLYCNGYLYSETKDTFVRTNRKLTGIKSICSYNSYYLVLFENQELRVYDKYFRSSSFMAGELKKLAGIKVLHVLSSKEGTLWMGTDGNGLIRIYPKKNLFGLISKAEEAAFNKPARAFCEAEGDLWIGTKGKGIIRLKDFWTTDKNKLQSSILNTAGGLNNNSVYALKKSYPYVYIGTDGAGINIYDLNSKRLIQWSDIDGSAKLPPFSSVYAIQKDSDGSLWLGTSGSGLIHLQLGTTTTGTLFIKSFGQYLSEKTEGLANDIIYAISNTDERHLWIACRYGGLSVLDKENGRFKTFKAFGGQNSLSNNDVLSLYCDKQKGLWIGTSFGLNYLSYRESLKEKPQFVGFTMDDGLPNNTIHAIEEGGNGDIWLSTNKGLARLRAGTNIITTYNENDGLQSNEFSDGAVWKSNTGYLFFGGIYGFNFFLPQNIRGDSRQPNLLVSQLQVGGKSTNENRIQVLRSAKDEVPEYVAEREMNFFRLNLKSISFINPVKNEFSYKLEGIDKNWNYSATNGSIVYNSIPPGHYTLFVRWSNAEGNWTIPTPVFKLRIKQYIWLSYPALGLYLTVLIISGYLFHLYRKNKLEMKYKLEMEYHLRQKDESIHQQRLNFFTNIAHEIQTPLTLITGSVEHFLVSRKNELLKNKENNYFLSLVYQHSVRLTYLVQQLLEFRKAEAGFLKRTDHYIDISKMLNSLTSLFITESRKLGKPYNREIQDGIAGFVDKDKLEKILFNLLSNAFKHSGPQDAVTFKASYSKKRNELCIRVVNAGCKLTDEDVKLLFNKFYTKDGSSYEKPSTGIGLSFAKELATLLKASISVELHAGTIEFILCLPVKTSSGEVDENEVATSAPSYLYESLLQHYEQPVLLNSDEGNKISLIDELHQKTKHSILIVEDNLELRYLIHQVLKDQYIVYEAGNGEEALALLKKNMPDLIISDVMMPGMDGLELCREVKNTPATAQIPFIILSAKGTEENKEEGYEVGADAYIPKPFNINYLQVRVRKLIDYRSRMKELVKDQNISSQFMNTDIAEADKAFLESILKVIENNLDEPGLNANTIESALSISKMQLYRKLKSLAGMTPAEFIKRIRLKHAADMLRNSQYTVSEIIYRTGFNSKSYFFREFKKIYQCAPNDYRAKQFEANIQDS</sequence>
<dbReference type="Pfam" id="PF00512">
    <property type="entry name" value="HisKA"/>
    <property type="match status" value="1"/>
</dbReference>
<dbReference type="PROSITE" id="PS50109">
    <property type="entry name" value="HIS_KIN"/>
    <property type="match status" value="1"/>
</dbReference>
<dbReference type="InterPro" id="IPR036890">
    <property type="entry name" value="HATPase_C_sf"/>
</dbReference>
<dbReference type="InterPro" id="IPR018062">
    <property type="entry name" value="HTH_AraC-typ_CS"/>
</dbReference>
<evidence type="ECO:0000259" key="10">
    <source>
        <dbReference type="PROSITE" id="PS01124"/>
    </source>
</evidence>
<evidence type="ECO:0000313" key="13">
    <source>
        <dbReference type="EMBL" id="KAA8477951.1"/>
    </source>
</evidence>
<dbReference type="Pfam" id="PF02518">
    <property type="entry name" value="HATPase_c"/>
    <property type="match status" value="1"/>
</dbReference>
<dbReference type="InterPro" id="IPR009057">
    <property type="entry name" value="Homeodomain-like_sf"/>
</dbReference>
<keyword evidence="5" id="KW-0238">DNA-binding</keyword>
<dbReference type="InterPro" id="IPR036097">
    <property type="entry name" value="HisK_dim/P_sf"/>
</dbReference>
<keyword evidence="14" id="KW-1185">Reference proteome</keyword>
<feature type="domain" description="Response regulatory" evidence="12">
    <location>
        <begin position="1117"/>
        <end position="1232"/>
    </location>
</feature>
<feature type="domain" description="Histidine kinase" evidence="11">
    <location>
        <begin position="844"/>
        <end position="1064"/>
    </location>
</feature>
<dbReference type="InterPro" id="IPR018060">
    <property type="entry name" value="HTH_AraC"/>
</dbReference>
<evidence type="ECO:0000259" key="12">
    <source>
        <dbReference type="PROSITE" id="PS50110"/>
    </source>
</evidence>
<dbReference type="Gene3D" id="3.30.565.10">
    <property type="entry name" value="Histidine kinase-like ATPase, C-terminal domain"/>
    <property type="match status" value="1"/>
</dbReference>
<evidence type="ECO:0000256" key="1">
    <source>
        <dbReference type="ARBA" id="ARBA00000085"/>
    </source>
</evidence>
<dbReference type="InterPro" id="IPR011110">
    <property type="entry name" value="Reg_prop"/>
</dbReference>
<dbReference type="SUPFAM" id="SSF46689">
    <property type="entry name" value="Homeodomain-like"/>
    <property type="match status" value="1"/>
</dbReference>
<dbReference type="PROSITE" id="PS00041">
    <property type="entry name" value="HTH_ARAC_FAMILY_1"/>
    <property type="match status" value="1"/>
</dbReference>
<dbReference type="InterPro" id="IPR011123">
    <property type="entry name" value="Y_Y_Y"/>
</dbReference>
<dbReference type="GO" id="GO:0003700">
    <property type="term" value="F:DNA-binding transcription factor activity"/>
    <property type="evidence" value="ECO:0007669"/>
    <property type="project" value="InterPro"/>
</dbReference>
<keyword evidence="6" id="KW-0804">Transcription</keyword>
<evidence type="ECO:0000256" key="4">
    <source>
        <dbReference type="ARBA" id="ARBA00023015"/>
    </source>
</evidence>
<dbReference type="SMART" id="SM00387">
    <property type="entry name" value="HATPase_c"/>
    <property type="match status" value="1"/>
</dbReference>
<dbReference type="Gene3D" id="3.40.50.2300">
    <property type="match status" value="1"/>
</dbReference>
<dbReference type="PANTHER" id="PTHR43547">
    <property type="entry name" value="TWO-COMPONENT HISTIDINE KINASE"/>
    <property type="match status" value="1"/>
</dbReference>
<evidence type="ECO:0000256" key="2">
    <source>
        <dbReference type="ARBA" id="ARBA00012438"/>
    </source>
</evidence>